<gene>
    <name evidence="4" type="ORF">KJB30_11905</name>
</gene>
<dbReference type="NCBIfam" id="TIGR01904">
    <property type="entry name" value="GSu_C4xC__C2xCH"/>
    <property type="match status" value="1"/>
</dbReference>
<organism evidence="4 5">
    <name type="scientific">Pelotalea chapellei</name>
    <dbReference type="NCBI Taxonomy" id="44671"/>
    <lineage>
        <taxon>Bacteria</taxon>
        <taxon>Pseudomonadati</taxon>
        <taxon>Thermodesulfobacteriota</taxon>
        <taxon>Desulfuromonadia</taxon>
        <taxon>Geobacterales</taxon>
        <taxon>Geobacteraceae</taxon>
        <taxon>Pelotalea</taxon>
    </lineage>
</organism>
<dbReference type="InterPro" id="IPR010176">
    <property type="entry name" value="C4xCH_C2xCH_motif_GEOSU"/>
</dbReference>
<keyword evidence="5" id="KW-1185">Reference proteome</keyword>
<feature type="chain" id="PRO_5045128525" evidence="2">
    <location>
        <begin position="24"/>
        <end position="1074"/>
    </location>
</feature>
<evidence type="ECO:0000313" key="5">
    <source>
        <dbReference type="Proteomes" id="UP000784128"/>
    </source>
</evidence>
<feature type="signal peptide" evidence="2">
    <location>
        <begin position="1"/>
        <end position="23"/>
    </location>
</feature>
<dbReference type="Pfam" id="PF09698">
    <property type="entry name" value="GSu_C4xC__C2xCH"/>
    <property type="match status" value="1"/>
</dbReference>
<evidence type="ECO:0000313" key="4">
    <source>
        <dbReference type="EMBL" id="MBT1072494.1"/>
    </source>
</evidence>
<dbReference type="Proteomes" id="UP000784128">
    <property type="component" value="Unassembled WGS sequence"/>
</dbReference>
<evidence type="ECO:0000259" key="3">
    <source>
        <dbReference type="Pfam" id="PF09699"/>
    </source>
</evidence>
<dbReference type="Pfam" id="PF09699">
    <property type="entry name" value="Paired_CXXCH_1"/>
    <property type="match status" value="1"/>
</dbReference>
<evidence type="ECO:0000256" key="2">
    <source>
        <dbReference type="SAM" id="SignalP"/>
    </source>
</evidence>
<evidence type="ECO:0000256" key="1">
    <source>
        <dbReference type="ARBA" id="ARBA00022729"/>
    </source>
</evidence>
<dbReference type="RefSeq" id="WP_214299533.1">
    <property type="nucleotide sequence ID" value="NZ_JAHDYS010000010.1"/>
</dbReference>
<dbReference type="Gene3D" id="1.10.1130.10">
    <property type="entry name" value="Flavocytochrome C3, Chain A"/>
    <property type="match status" value="2"/>
</dbReference>
<dbReference type="InterPro" id="IPR036280">
    <property type="entry name" value="Multihaem_cyt_sf"/>
</dbReference>
<proteinExistence type="predicted"/>
<keyword evidence="1 2" id="KW-0732">Signal</keyword>
<feature type="domain" description="Doubled CXXCH motif" evidence="3">
    <location>
        <begin position="783"/>
        <end position="823"/>
    </location>
</feature>
<dbReference type="EMBL" id="JAHDYS010000010">
    <property type="protein sequence ID" value="MBT1072494.1"/>
    <property type="molecule type" value="Genomic_DNA"/>
</dbReference>
<protein>
    <submittedName>
        <fullName evidence="4">CxxxxCH/CxxCH domain-containing protein</fullName>
    </submittedName>
</protein>
<dbReference type="Gene3D" id="3.90.10.10">
    <property type="entry name" value="Cytochrome C3"/>
    <property type="match status" value="2"/>
</dbReference>
<accession>A0ABS5UA12</accession>
<dbReference type="InterPro" id="IPR010177">
    <property type="entry name" value="Paired_CXXCH_1"/>
</dbReference>
<dbReference type="SUPFAM" id="SSF48695">
    <property type="entry name" value="Multiheme cytochromes"/>
    <property type="match status" value="3"/>
</dbReference>
<reference evidence="4 5" key="1">
    <citation type="submission" date="2021-05" db="EMBL/GenBank/DDBJ databases">
        <title>The draft genome of Geobacter chapellei DSM 13688.</title>
        <authorList>
            <person name="Xu Z."/>
            <person name="Masuda Y."/>
            <person name="Itoh H."/>
            <person name="Senoo K."/>
        </authorList>
    </citation>
    <scope>NUCLEOTIDE SEQUENCE [LARGE SCALE GENOMIC DNA]</scope>
    <source>
        <strain evidence="4 5">DSM 13688</strain>
    </source>
</reference>
<dbReference type="InterPro" id="IPR051829">
    <property type="entry name" value="Multiheme_Cytochr_ET"/>
</dbReference>
<comment type="caution">
    <text evidence="4">The sequence shown here is derived from an EMBL/GenBank/DDBJ whole genome shotgun (WGS) entry which is preliminary data.</text>
</comment>
<dbReference type="PANTHER" id="PTHR35038">
    <property type="entry name" value="DISSIMILATORY SULFITE REDUCTASE SIRA"/>
    <property type="match status" value="1"/>
</dbReference>
<name>A0ABS5UA12_9BACT</name>
<sequence length="1074" mass="112566">MSRYTLKMLITAIVLLLPCLVFALPGPHDPTSGRNYNCMSCHATGSTLGASGWDNVCLYCHNGGVDPLPAANGMRTKRFDKADFANPYRTYTSARPAILYQTSHKWTGTDTVPKAGALPPVDPYKTTSNGMNKPILVNGLTCARCHNIHGDSGLQSTASPYLRSPNDKDQMCLDCHRPRNTSSHTVGSHPVNVSYTSARVKNSAKFKKDALDSSIPPTNPANRSAEMKIKSGLVLCSTCHGVHYSDSNSRTFDSHSSAASNVIRPSGFGGLSTGKGHLLRTDLRGATSANLNICSNCHNKPNHNKRGQNIQCADCHSAHVDTVDGTIPNTYVVRRYMNVSTSKGAIRNKAAFYQYTGSRRNWKNADVAKPGVCQSCHIVPTGGAYPTEHNDASGSNGKLCMSCHAHDAADGAFSASCTTCHGYPPSDSHGGGPTGYALDGSVSYALQAFYKDETVTPHTVHAGGAPYSFACNECHKGNSHNSGSTFQDVFKASDVTLASNGFGTTPSYAPNNNAGPGTCATYCHSNAKPAIGAYVTKAPQWANGKGTIIGTGGECTACHDNAAGFAGTAHVKHVSATVGKAYACATCHAATVDSTSAIIDKNKHVNAQKDVSFSGSIGSNPLAGTCTTVYCHSNGKGAAAEVAPSFATLSTGQCGACHKASPGLASGRPLIDSAAHYAHMSSSYGPKSYLQSGAAATSCAKCHTYTNELAATHVNGAVEVISGAGSTCKTCHPNGVLPVWSGGRVTCESCHSGTPSVINSLTAPTKPNFTATGHGQAPGNYNASRQCNACHDPDSPHISNALNTYKRIAVNDNTLCFGCHNNAGKVPAAAKQSVATHVIAKNGVAVMDCKLCHDAHGTANSNMIKSFITFGSLTSTISYGSSNDLVQLTPPYRGVCQTCHTLTSHYRRNANEGANHPTSGCLNCHTHKDAYAFKPRACDACHGYPPAPKGFVPAQGNFSSAKLENYSGGGGAHVKAGHILANVKPSQGFSPCVACHNDGGSGHIGRAAIFHPMTSPTTLQKKAKTSVRVDVNYKFNATKSLDATQYRKAAPDNTGSCWNVSCHFQPTPRWSNDK</sequence>